<evidence type="ECO:0000256" key="7">
    <source>
        <dbReference type="ARBA" id="ARBA00022833"/>
    </source>
</evidence>
<evidence type="ECO:0000256" key="12">
    <source>
        <dbReference type="ARBA" id="ARBA00023136"/>
    </source>
</evidence>
<feature type="transmembrane region" description="Helical" evidence="13">
    <location>
        <begin position="12"/>
        <end position="33"/>
    </location>
</feature>
<dbReference type="NCBIfam" id="NF003243">
    <property type="entry name" value="PRK04201.1"/>
    <property type="match status" value="1"/>
</dbReference>
<keyword evidence="4 13" id="KW-1003">Cell membrane</keyword>
<feature type="binding site" description="M2 metal binding site" evidence="13">
    <location>
        <position position="144"/>
    </location>
    <ligand>
        <name>Fe(2+)</name>
        <dbReference type="ChEBI" id="CHEBI:29033"/>
    </ligand>
</feature>
<feature type="transmembrane region" description="Helical" evidence="13">
    <location>
        <begin position="191"/>
        <end position="214"/>
    </location>
</feature>
<evidence type="ECO:0000256" key="10">
    <source>
        <dbReference type="ARBA" id="ARBA00023004"/>
    </source>
</evidence>
<feature type="binding site" description="M1 metal binding site" evidence="13">
    <location>
        <position position="173"/>
    </location>
    <ligand>
        <name>Zn(2+)</name>
        <dbReference type="ChEBI" id="CHEBI:29105"/>
    </ligand>
</feature>
<comment type="similarity">
    <text evidence="2 13">Belongs to the ZIP transporter (TC 2.A.5) family. ZupT subfamily.</text>
</comment>
<proteinExistence type="inferred from homology"/>
<dbReference type="Pfam" id="PF02535">
    <property type="entry name" value="Zip"/>
    <property type="match status" value="1"/>
</dbReference>
<evidence type="ECO:0000256" key="9">
    <source>
        <dbReference type="ARBA" id="ARBA00022989"/>
    </source>
</evidence>
<feature type="binding site" description="M2 metal binding site" evidence="13">
    <location>
        <position position="202"/>
    </location>
    <ligand>
        <name>Fe(2+)</name>
        <dbReference type="ChEBI" id="CHEBI:29033"/>
    </ligand>
</feature>
<comment type="subcellular location">
    <subcellularLocation>
        <location evidence="1 13">Cell membrane</location>
        <topology evidence="1 13">Multi-pass membrane protein</topology>
    </subcellularLocation>
</comment>
<evidence type="ECO:0000256" key="4">
    <source>
        <dbReference type="ARBA" id="ARBA00022475"/>
    </source>
</evidence>
<dbReference type="Proteomes" id="UP001169069">
    <property type="component" value="Unassembled WGS sequence"/>
</dbReference>
<evidence type="ECO:0000313" key="15">
    <source>
        <dbReference type="Proteomes" id="UP001169069"/>
    </source>
</evidence>
<comment type="caution">
    <text evidence="14">The sequence shown here is derived from an EMBL/GenBank/DDBJ whole genome shotgun (WGS) entry which is preliminary data.</text>
</comment>
<evidence type="ECO:0000256" key="3">
    <source>
        <dbReference type="ARBA" id="ARBA00022448"/>
    </source>
</evidence>
<organism evidence="14 15">
    <name type="scientific">Sulfurovum zhangzhouensis</name>
    <dbReference type="NCBI Taxonomy" id="3019067"/>
    <lineage>
        <taxon>Bacteria</taxon>
        <taxon>Pseudomonadati</taxon>
        <taxon>Campylobacterota</taxon>
        <taxon>Epsilonproteobacteria</taxon>
        <taxon>Campylobacterales</taxon>
        <taxon>Sulfurovaceae</taxon>
        <taxon>Sulfurovum</taxon>
    </lineage>
</organism>
<dbReference type="HAMAP" id="MF_00548">
    <property type="entry name" value="ZupT"/>
    <property type="match status" value="1"/>
</dbReference>
<keyword evidence="6" id="KW-0479">Metal-binding</keyword>
<keyword evidence="8 13" id="KW-0864">Zinc transport</keyword>
<dbReference type="InterPro" id="IPR003689">
    <property type="entry name" value="ZIP"/>
</dbReference>
<feature type="binding site" description="M2 metal binding site" evidence="13">
    <location>
        <position position="141"/>
    </location>
    <ligand>
        <name>Fe(2+)</name>
        <dbReference type="ChEBI" id="CHEBI:29033"/>
    </ligand>
</feature>
<evidence type="ECO:0000256" key="1">
    <source>
        <dbReference type="ARBA" id="ARBA00004651"/>
    </source>
</evidence>
<feature type="binding site" description="M2 metal binding site" evidence="13">
    <location>
        <position position="170"/>
    </location>
    <ligand>
        <name>Fe(2+)</name>
        <dbReference type="ChEBI" id="CHEBI:29033"/>
    </ligand>
</feature>
<feature type="binding site" description="M2 metal binding site" evidence="13">
    <location>
        <position position="173"/>
    </location>
    <ligand>
        <name>Fe(2+)</name>
        <dbReference type="ChEBI" id="CHEBI:29033"/>
    </ligand>
</feature>
<keyword evidence="11 13" id="KW-0406">Ion transport</keyword>
<protein>
    <recommendedName>
        <fullName evidence="13">Zinc transporter ZupT</fullName>
    </recommendedName>
</protein>
<dbReference type="EMBL" id="JAQIBD010000001">
    <property type="protein sequence ID" value="MDM5271194.1"/>
    <property type="molecule type" value="Genomic_DNA"/>
</dbReference>
<reference evidence="14" key="1">
    <citation type="submission" date="2023-01" db="EMBL/GenBank/DDBJ databases">
        <title>Sulfurovum sp. zt1-1 genome assembly.</title>
        <authorList>
            <person name="Wang J."/>
        </authorList>
    </citation>
    <scope>NUCLEOTIDE SEQUENCE</scope>
    <source>
        <strain evidence="14">Zt1-1</strain>
    </source>
</reference>
<keyword evidence="15" id="KW-1185">Reference proteome</keyword>
<evidence type="ECO:0000256" key="13">
    <source>
        <dbReference type="HAMAP-Rule" id="MF_00548"/>
    </source>
</evidence>
<feature type="binding site" description="M1 metal binding site" evidence="13">
    <location>
        <position position="169"/>
    </location>
    <ligand>
        <name>Zn(2+)</name>
        <dbReference type="ChEBI" id="CHEBI:29105"/>
    </ligand>
</feature>
<keyword evidence="12 13" id="KW-0472">Membrane</keyword>
<dbReference type="PANTHER" id="PTHR11040">
    <property type="entry name" value="ZINC/IRON TRANSPORTER"/>
    <property type="match status" value="1"/>
</dbReference>
<evidence type="ECO:0000256" key="11">
    <source>
        <dbReference type="ARBA" id="ARBA00023065"/>
    </source>
</evidence>
<keyword evidence="9 13" id="KW-1133">Transmembrane helix</keyword>
<keyword evidence="7 13" id="KW-0862">Zinc</keyword>
<evidence type="ECO:0000256" key="6">
    <source>
        <dbReference type="ARBA" id="ARBA00022723"/>
    </source>
</evidence>
<feature type="transmembrane region" description="Helical" evidence="13">
    <location>
        <begin position="40"/>
        <end position="60"/>
    </location>
</feature>
<comment type="catalytic activity">
    <reaction evidence="13">
        <text>Zn(2+)(in) = Zn(2+)(out)</text>
        <dbReference type="Rhea" id="RHEA:29351"/>
        <dbReference type="ChEBI" id="CHEBI:29105"/>
    </reaction>
</comment>
<evidence type="ECO:0000256" key="2">
    <source>
        <dbReference type="ARBA" id="ARBA00009703"/>
    </source>
</evidence>
<dbReference type="RefSeq" id="WP_289412515.1">
    <property type="nucleotide sequence ID" value="NZ_JAQIBD010000001.1"/>
</dbReference>
<accession>A0ABT7QXC0</accession>
<evidence type="ECO:0000256" key="8">
    <source>
        <dbReference type="ARBA" id="ARBA00022906"/>
    </source>
</evidence>
<name>A0ABT7QXC0_9BACT</name>
<dbReference type="InterPro" id="IPR023498">
    <property type="entry name" value="Zn_transptr_ZupT"/>
</dbReference>
<keyword evidence="10" id="KW-0408">Iron</keyword>
<feature type="transmembrane region" description="Helical" evidence="13">
    <location>
        <begin position="220"/>
        <end position="242"/>
    </location>
</feature>
<keyword evidence="5 13" id="KW-0812">Transmembrane</keyword>
<keyword evidence="3 13" id="KW-0813">Transport</keyword>
<feature type="binding site" description="M1 metal binding site" evidence="13">
    <location>
        <position position="144"/>
    </location>
    <ligand>
        <name>Zn(2+)</name>
        <dbReference type="ChEBI" id="CHEBI:29105"/>
    </ligand>
</feature>
<feature type="transmembrane region" description="Helical" evidence="13">
    <location>
        <begin position="160"/>
        <end position="184"/>
    </location>
</feature>
<sequence length="274" mass="29256">METLTLENFLPAFFLTLLAGLATALGALLTFVSKADNTKFLSIGLGFSAGVMIYISFVEILTASQSAFAHHYGTLSGEVLGLIAFFLGIGLTFIIDQLIPDQINPHHALEYGDRHVSSVNAQFSILSRAGLFTAIAISIHNLPEGFATFVMTLQDMHTGAAIALAIAIHNIPEGLAVALPIYYATNNRKKAFLFALASGLTEPIGAVLGYLLITPLMGDLTLGITFGLVAGIMIYISFDELLPSSRRYGNDHTSLIGVVAGMFVMALSLLLFKL</sequence>
<feature type="transmembrane region" description="Helical" evidence="13">
    <location>
        <begin position="80"/>
        <end position="99"/>
    </location>
</feature>
<comment type="function">
    <text evidence="13">Mediates zinc uptake. May also transport other divalent cations.</text>
</comment>
<feature type="transmembrane region" description="Helical" evidence="13">
    <location>
        <begin position="254"/>
        <end position="272"/>
    </location>
</feature>
<gene>
    <name evidence="13 14" type="primary">zupT</name>
    <name evidence="14" type="ORF">PGH07_03305</name>
</gene>
<evidence type="ECO:0000256" key="5">
    <source>
        <dbReference type="ARBA" id="ARBA00022692"/>
    </source>
</evidence>
<dbReference type="PANTHER" id="PTHR11040:SF205">
    <property type="entry name" value="ZINC TRANSPORTER ZUPT"/>
    <property type="match status" value="1"/>
</dbReference>
<evidence type="ECO:0000313" key="14">
    <source>
        <dbReference type="EMBL" id="MDM5271194.1"/>
    </source>
</evidence>